<keyword evidence="1" id="KW-0472">Membrane</keyword>
<keyword evidence="1" id="KW-1133">Transmembrane helix</keyword>
<dbReference type="InterPro" id="IPR007060">
    <property type="entry name" value="FtsL/DivIC"/>
</dbReference>
<organism evidence="2 3">
    <name type="scientific">Porphyromonas somerae</name>
    <dbReference type="NCBI Taxonomy" id="322095"/>
    <lineage>
        <taxon>Bacteria</taxon>
        <taxon>Pseudomonadati</taxon>
        <taxon>Bacteroidota</taxon>
        <taxon>Bacteroidia</taxon>
        <taxon>Bacteroidales</taxon>
        <taxon>Porphyromonadaceae</taxon>
        <taxon>Porphyromonas</taxon>
    </lineage>
</organism>
<comment type="caution">
    <text evidence="2">The sequence shown here is derived from an EMBL/GenBank/DDBJ whole genome shotgun (WGS) entry which is preliminary data.</text>
</comment>
<dbReference type="Proteomes" id="UP000070224">
    <property type="component" value="Unassembled WGS sequence"/>
</dbReference>
<keyword evidence="1" id="KW-0812">Transmembrane</keyword>
<protein>
    <submittedName>
        <fullName evidence="2">Septum formation initiator</fullName>
    </submittedName>
</protein>
<dbReference type="RefSeq" id="WP_231724892.1">
    <property type="nucleotide sequence ID" value="NZ_KQ960432.1"/>
</dbReference>
<dbReference type="STRING" id="322095.HMPREF3185_00629"/>
<proteinExistence type="predicted"/>
<evidence type="ECO:0000313" key="2">
    <source>
        <dbReference type="EMBL" id="KXB76974.1"/>
    </source>
</evidence>
<evidence type="ECO:0000313" key="3">
    <source>
        <dbReference type="Proteomes" id="UP000070224"/>
    </source>
</evidence>
<keyword evidence="3" id="KW-1185">Reference proteome</keyword>
<evidence type="ECO:0000256" key="1">
    <source>
        <dbReference type="SAM" id="Phobius"/>
    </source>
</evidence>
<dbReference type="EMBL" id="LSDK01000050">
    <property type="protein sequence ID" value="KXB76974.1"/>
    <property type="molecule type" value="Genomic_DNA"/>
</dbReference>
<feature type="transmembrane region" description="Helical" evidence="1">
    <location>
        <begin position="31"/>
        <end position="51"/>
    </location>
</feature>
<dbReference type="PATRIC" id="fig|322095.3.peg.622"/>
<dbReference type="AlphaFoldDB" id="A0A134BAN0"/>
<sequence>MTELKPTFMERLQRYLTSIATCNKRYPALRYILAGVAVFIFTFLLGNNSLFHYVKNQRRKAFIQEEYNRYLPQYEADSARLSDIRDNREHIERIAREQYYMHLPGEEVFVLAPDTTTAAQQ</sequence>
<accession>A0A134BAN0</accession>
<gene>
    <name evidence="2" type="ORF">HMPREF3185_00629</name>
</gene>
<dbReference type="Pfam" id="PF04977">
    <property type="entry name" value="DivIC"/>
    <property type="match status" value="1"/>
</dbReference>
<name>A0A134BAN0_9PORP</name>
<reference evidence="3" key="1">
    <citation type="submission" date="2016-01" db="EMBL/GenBank/DDBJ databases">
        <authorList>
            <person name="Mitreva M."/>
            <person name="Pepin K.H."/>
            <person name="Mihindukulasuriya K.A."/>
            <person name="Fulton R."/>
            <person name="Fronick C."/>
            <person name="O'Laughlin M."/>
            <person name="Miner T."/>
            <person name="Herter B."/>
            <person name="Rosa B.A."/>
            <person name="Cordes M."/>
            <person name="Tomlinson C."/>
            <person name="Wollam A."/>
            <person name="Palsikar V.B."/>
            <person name="Mardis E.R."/>
            <person name="Wilson R.K."/>
        </authorList>
    </citation>
    <scope>NUCLEOTIDE SEQUENCE [LARGE SCALE GENOMIC DNA]</scope>
    <source>
        <strain evidence="3">KA00683</strain>
    </source>
</reference>